<accession>A0A7I8KSR7</accession>
<evidence type="ECO:0000313" key="2">
    <source>
        <dbReference type="EMBL" id="CAA7400532.1"/>
    </source>
</evidence>
<proteinExistence type="predicted"/>
<evidence type="ECO:0000313" key="1">
    <source>
        <dbReference type="EMBL" id="CAA7400484.1"/>
    </source>
</evidence>
<dbReference type="EMBL" id="LR746271">
    <property type="protein sequence ID" value="CAA7400484.1"/>
    <property type="molecule type" value="Genomic_DNA"/>
</dbReference>
<name>A0A7I8KSR7_SPIIN</name>
<sequence>MAALKDLDVWGLSPEICYRAEKGREDAPKIQHIPSITII</sequence>
<dbReference type="AlphaFoldDB" id="A0A7I8KSR7"/>
<protein>
    <submittedName>
        <fullName evidence="2">Uncharacterized protein</fullName>
    </submittedName>
</protein>
<dbReference type="EMBL" id="LR746271">
    <property type="protein sequence ID" value="CAA7400532.1"/>
    <property type="molecule type" value="Genomic_DNA"/>
</dbReference>
<organism evidence="2 3">
    <name type="scientific">Spirodela intermedia</name>
    <name type="common">Intermediate duckweed</name>
    <dbReference type="NCBI Taxonomy" id="51605"/>
    <lineage>
        <taxon>Eukaryota</taxon>
        <taxon>Viridiplantae</taxon>
        <taxon>Streptophyta</taxon>
        <taxon>Embryophyta</taxon>
        <taxon>Tracheophyta</taxon>
        <taxon>Spermatophyta</taxon>
        <taxon>Magnoliopsida</taxon>
        <taxon>Liliopsida</taxon>
        <taxon>Araceae</taxon>
        <taxon>Lemnoideae</taxon>
        <taxon>Spirodela</taxon>
    </lineage>
</organism>
<evidence type="ECO:0000313" key="3">
    <source>
        <dbReference type="Proteomes" id="UP000663760"/>
    </source>
</evidence>
<reference evidence="2" key="1">
    <citation type="submission" date="2020-02" db="EMBL/GenBank/DDBJ databases">
        <authorList>
            <person name="Scholz U."/>
            <person name="Mascher M."/>
            <person name="Fiebig A."/>
        </authorList>
    </citation>
    <scope>NUCLEOTIDE SEQUENCE</scope>
</reference>
<gene>
    <name evidence="1" type="ORF">SI8410_08011162</name>
    <name evidence="2" type="ORF">SI8410_08011210</name>
</gene>
<dbReference type="Proteomes" id="UP000663760">
    <property type="component" value="Chromosome 8"/>
</dbReference>
<keyword evidence="3" id="KW-1185">Reference proteome</keyword>